<dbReference type="InterPro" id="IPR001610">
    <property type="entry name" value="PAC"/>
</dbReference>
<dbReference type="PANTHER" id="PTHR43531:SF7">
    <property type="entry name" value="AEROTAXIS RECEPTOR"/>
    <property type="match status" value="1"/>
</dbReference>
<keyword evidence="3" id="KW-0488">Methylation</keyword>
<evidence type="ECO:0000256" key="7">
    <source>
        <dbReference type="ARBA" id="ARBA00022989"/>
    </source>
</evidence>
<evidence type="ECO:0000256" key="5">
    <source>
        <dbReference type="ARBA" id="ARBA00022519"/>
    </source>
</evidence>
<evidence type="ECO:0000256" key="1">
    <source>
        <dbReference type="ARBA" id="ARBA00004429"/>
    </source>
</evidence>
<dbReference type="SUPFAM" id="SSF58104">
    <property type="entry name" value="Methyl-accepting chemotaxis protein (MCP) signaling domain"/>
    <property type="match status" value="1"/>
</dbReference>
<evidence type="ECO:0000256" key="4">
    <source>
        <dbReference type="ARBA" id="ARBA00022500"/>
    </source>
</evidence>
<dbReference type="SUPFAM" id="SSF55785">
    <property type="entry name" value="PYP-like sensor domain (PAS domain)"/>
    <property type="match status" value="1"/>
</dbReference>
<dbReference type="InterPro" id="IPR004090">
    <property type="entry name" value="Chemotax_Me-accpt_rcpt"/>
</dbReference>
<comment type="subcellular location">
    <subcellularLocation>
        <location evidence="1">Cell inner membrane</location>
        <topology evidence="1">Multi-pass membrane protein</topology>
    </subcellularLocation>
</comment>
<sequence>MRNNFPVTQQEYVFDDNATLMSTTDTIGHITYANDAFIEVSGFTPDEINGQPHNIVRHPDMPPEAFADMWATLGKGEPWTALVKNRRKDGDHYWVRANAIPVIRDGNVQGYMSVRTKPDQQEIQAAERLYKDFSEGRAKGKRFHKGLILRTGLMAWKSVFKTLPLRWRIRSALIALLPLATLGVWALGLSYGALGMFAAGMALLLLLASAWLEMQISRPIERVCQQALRVATGADHKVEQIDRVDEVGTTLRAIGQLGLMFRWLVDDVSGQAINVLSASDSIAQGNSELSRRTEQAAANVQQTAATMNELTATVKSNTQSAAEVKSLSISTSSAAEQGGEAMNDMVKMMAEITDSSKKIANITSVIDGIAFQTNILALNAAVEAARAGEQGKGFAVVAGEVRSLAQRSAKAASEIKMLVESSTDKVKSGTLHVNEAGQTIESIVSQVQNVTSLIAQISAATAEQAIAISEISLAVEDLDNITHQNAAKVEEGAQASGRMTRQAIRLVEAISVFR</sequence>
<evidence type="ECO:0000256" key="12">
    <source>
        <dbReference type="SAM" id="Phobius"/>
    </source>
</evidence>
<dbReference type="FunFam" id="1.10.287.950:FF:000001">
    <property type="entry name" value="Methyl-accepting chemotaxis sensory transducer"/>
    <property type="match status" value="1"/>
</dbReference>
<dbReference type="EMBL" id="CP046509">
    <property type="protein sequence ID" value="QGU89225.1"/>
    <property type="molecule type" value="Genomic_DNA"/>
</dbReference>
<evidence type="ECO:0000313" key="17">
    <source>
        <dbReference type="Proteomes" id="UP000424752"/>
    </source>
</evidence>
<name>A0A6I6EM45_9GAMM</name>
<dbReference type="RefSeq" id="WP_154754272.1">
    <property type="nucleotide sequence ID" value="NZ_CP046509.1"/>
</dbReference>
<keyword evidence="4" id="KW-0145">Chemotaxis</keyword>
<accession>A0A6I6EM45</accession>
<dbReference type="GO" id="GO:0007165">
    <property type="term" value="P:signal transduction"/>
    <property type="evidence" value="ECO:0007669"/>
    <property type="project" value="UniProtKB-KW"/>
</dbReference>
<dbReference type="CDD" id="cd00130">
    <property type="entry name" value="PAS"/>
    <property type="match status" value="1"/>
</dbReference>
<gene>
    <name evidence="15" type="ORF">GK011_19055</name>
    <name evidence="16" type="ORF">GN242_19265</name>
</gene>
<keyword evidence="7 12" id="KW-1133">Transmembrane helix</keyword>
<dbReference type="InterPro" id="IPR004089">
    <property type="entry name" value="MCPsignal_dom"/>
</dbReference>
<dbReference type="PROSITE" id="PS50112">
    <property type="entry name" value="PAS"/>
    <property type="match status" value="1"/>
</dbReference>
<dbReference type="Proteomes" id="UP000424752">
    <property type="component" value="Chromosome"/>
</dbReference>
<evidence type="ECO:0000256" key="3">
    <source>
        <dbReference type="ARBA" id="ARBA00022481"/>
    </source>
</evidence>
<dbReference type="Pfam" id="PF08447">
    <property type="entry name" value="PAS_3"/>
    <property type="match status" value="1"/>
</dbReference>
<keyword evidence="2" id="KW-1003">Cell membrane</keyword>
<evidence type="ECO:0000259" key="13">
    <source>
        <dbReference type="PROSITE" id="PS50111"/>
    </source>
</evidence>
<dbReference type="GO" id="GO:0004888">
    <property type="term" value="F:transmembrane signaling receptor activity"/>
    <property type="evidence" value="ECO:0007669"/>
    <property type="project" value="InterPro"/>
</dbReference>
<keyword evidence="9 11" id="KW-0807">Transducer</keyword>
<dbReference type="GO" id="GO:0005886">
    <property type="term" value="C:plasma membrane"/>
    <property type="evidence" value="ECO:0007669"/>
    <property type="project" value="UniProtKB-SubCell"/>
</dbReference>
<evidence type="ECO:0000256" key="6">
    <source>
        <dbReference type="ARBA" id="ARBA00022692"/>
    </source>
</evidence>
<evidence type="ECO:0000313" key="16">
    <source>
        <dbReference type="EMBL" id="QGU89225.1"/>
    </source>
</evidence>
<accession>A0A6L6GUN9</accession>
<keyword evidence="18" id="KW-1185">Reference proteome</keyword>
<comment type="similarity">
    <text evidence="10">Belongs to the methyl-accepting chemotaxis (MCP) protein family.</text>
</comment>
<dbReference type="InterPro" id="IPR051310">
    <property type="entry name" value="MCP_chemotaxis"/>
</dbReference>
<dbReference type="SMART" id="SM00091">
    <property type="entry name" value="PAS"/>
    <property type="match status" value="1"/>
</dbReference>
<feature type="domain" description="Methyl-accepting transducer" evidence="13">
    <location>
        <begin position="271"/>
        <end position="500"/>
    </location>
</feature>
<evidence type="ECO:0000256" key="11">
    <source>
        <dbReference type="PROSITE-ProRule" id="PRU00284"/>
    </source>
</evidence>
<evidence type="ECO:0000313" key="18">
    <source>
        <dbReference type="Proteomes" id="UP000480164"/>
    </source>
</evidence>
<reference evidence="15 18" key="1">
    <citation type="submission" date="2019-11" db="EMBL/GenBank/DDBJ databases">
        <title>Erwinia sp. nov., isolated from feces of birds in Tibet plateau of China.</title>
        <authorList>
            <person name="Ge Y."/>
        </authorList>
    </citation>
    <scope>NUCLEOTIDE SEQUENCE [LARGE SCALE GENOMIC DNA]</scope>
    <source>
        <strain evidence="15 18">J316</strain>
    </source>
</reference>
<dbReference type="PROSITE" id="PS50111">
    <property type="entry name" value="CHEMOTAXIS_TRANSDUC_2"/>
    <property type="match status" value="1"/>
</dbReference>
<dbReference type="PANTHER" id="PTHR43531">
    <property type="entry name" value="PROTEIN ICFG"/>
    <property type="match status" value="1"/>
</dbReference>
<feature type="transmembrane region" description="Helical" evidence="12">
    <location>
        <begin position="193"/>
        <end position="212"/>
    </location>
</feature>
<dbReference type="CDD" id="cd11386">
    <property type="entry name" value="MCP_signal"/>
    <property type="match status" value="1"/>
</dbReference>
<dbReference type="Proteomes" id="UP000480164">
    <property type="component" value="Unassembled WGS sequence"/>
</dbReference>
<dbReference type="Gene3D" id="1.10.287.950">
    <property type="entry name" value="Methyl-accepting chemotaxis protein"/>
    <property type="match status" value="1"/>
</dbReference>
<dbReference type="SMART" id="SM00283">
    <property type="entry name" value="MA"/>
    <property type="match status" value="1"/>
</dbReference>
<reference evidence="16 17" key="2">
    <citation type="submission" date="2019-12" db="EMBL/GenBank/DDBJ databases">
        <title>Erwinia sp. nov., isolated from droppings of birds in the Qinghai-Tiebt plateau of China.</title>
        <authorList>
            <person name="Ge Y."/>
        </authorList>
    </citation>
    <scope>NUCLEOTIDE SEQUENCE [LARGE SCALE GENOMIC DNA]</scope>
    <source>
        <strain evidence="16 17">J780</strain>
    </source>
</reference>
<dbReference type="GO" id="GO:0052131">
    <property type="term" value="P:positive aerotaxis"/>
    <property type="evidence" value="ECO:0007669"/>
    <property type="project" value="UniProtKB-ARBA"/>
</dbReference>
<dbReference type="InterPro" id="IPR035965">
    <property type="entry name" value="PAS-like_dom_sf"/>
</dbReference>
<keyword evidence="8 12" id="KW-0472">Membrane</keyword>
<evidence type="ECO:0000259" key="14">
    <source>
        <dbReference type="PROSITE" id="PS50112"/>
    </source>
</evidence>
<keyword evidence="5" id="KW-0997">Cell inner membrane</keyword>
<dbReference type="FunFam" id="3.30.450.20:FF:000046">
    <property type="entry name" value="Aerotaxis sensor receptor"/>
    <property type="match status" value="1"/>
</dbReference>
<evidence type="ECO:0000256" key="8">
    <source>
        <dbReference type="ARBA" id="ARBA00023136"/>
    </source>
</evidence>
<proteinExistence type="inferred from homology"/>
<keyword evidence="6 12" id="KW-0812">Transmembrane</keyword>
<evidence type="ECO:0000256" key="2">
    <source>
        <dbReference type="ARBA" id="ARBA00022475"/>
    </source>
</evidence>
<dbReference type="SMART" id="SM00086">
    <property type="entry name" value="PAC"/>
    <property type="match status" value="1"/>
</dbReference>
<dbReference type="InterPro" id="IPR000014">
    <property type="entry name" value="PAS"/>
</dbReference>
<dbReference type="KEGG" id="erwi:GN242_19265"/>
<evidence type="ECO:0000256" key="10">
    <source>
        <dbReference type="ARBA" id="ARBA00029447"/>
    </source>
</evidence>
<evidence type="ECO:0000313" key="15">
    <source>
        <dbReference type="EMBL" id="MTD29035.1"/>
    </source>
</evidence>
<evidence type="ECO:0000256" key="9">
    <source>
        <dbReference type="ARBA" id="ARBA00023224"/>
    </source>
</evidence>
<dbReference type="NCBIfam" id="TIGR00229">
    <property type="entry name" value="sensory_box"/>
    <property type="match status" value="1"/>
</dbReference>
<dbReference type="Gene3D" id="3.30.450.20">
    <property type="entry name" value="PAS domain"/>
    <property type="match status" value="1"/>
</dbReference>
<dbReference type="InterPro" id="IPR013655">
    <property type="entry name" value="PAS_fold_3"/>
</dbReference>
<dbReference type="Pfam" id="PF00015">
    <property type="entry name" value="MCPsignal"/>
    <property type="match status" value="1"/>
</dbReference>
<feature type="transmembrane region" description="Helical" evidence="12">
    <location>
        <begin position="167"/>
        <end position="187"/>
    </location>
</feature>
<dbReference type="EMBL" id="WLZX01000011">
    <property type="protein sequence ID" value="MTD29035.1"/>
    <property type="molecule type" value="Genomic_DNA"/>
</dbReference>
<dbReference type="AlphaFoldDB" id="A0A6I6EM45"/>
<feature type="domain" description="PAS" evidence="14">
    <location>
        <begin position="25"/>
        <end position="60"/>
    </location>
</feature>
<organism evidence="16 17">
    <name type="scientific">Erwinia sorbitola</name>
    <dbReference type="NCBI Taxonomy" id="2681984"/>
    <lineage>
        <taxon>Bacteria</taxon>
        <taxon>Pseudomonadati</taxon>
        <taxon>Pseudomonadota</taxon>
        <taxon>Gammaproteobacteria</taxon>
        <taxon>Enterobacterales</taxon>
        <taxon>Erwiniaceae</taxon>
        <taxon>Erwinia</taxon>
    </lineage>
</organism>
<dbReference type="PRINTS" id="PR00260">
    <property type="entry name" value="CHEMTRNSDUCR"/>
</dbReference>
<protein>
    <submittedName>
        <fullName evidence="16">PAS domain-containing protein</fullName>
    </submittedName>
</protein>